<keyword evidence="2" id="KW-1185">Reference proteome</keyword>
<protein>
    <submittedName>
        <fullName evidence="1">Uncharacterized protein</fullName>
    </submittedName>
</protein>
<comment type="caution">
    <text evidence="1">The sequence shown here is derived from an EMBL/GenBank/DDBJ whole genome shotgun (WGS) entry which is preliminary data.</text>
</comment>
<evidence type="ECO:0000313" key="1">
    <source>
        <dbReference type="EMBL" id="KAF2478337.1"/>
    </source>
</evidence>
<gene>
    <name evidence="1" type="ORF">BDR25DRAFT_309108</name>
</gene>
<evidence type="ECO:0000313" key="2">
    <source>
        <dbReference type="Proteomes" id="UP000799755"/>
    </source>
</evidence>
<organism evidence="1 2">
    <name type="scientific">Lindgomyces ingoldianus</name>
    <dbReference type="NCBI Taxonomy" id="673940"/>
    <lineage>
        <taxon>Eukaryota</taxon>
        <taxon>Fungi</taxon>
        <taxon>Dikarya</taxon>
        <taxon>Ascomycota</taxon>
        <taxon>Pezizomycotina</taxon>
        <taxon>Dothideomycetes</taxon>
        <taxon>Pleosporomycetidae</taxon>
        <taxon>Pleosporales</taxon>
        <taxon>Lindgomycetaceae</taxon>
        <taxon>Lindgomyces</taxon>
    </lineage>
</organism>
<dbReference type="Proteomes" id="UP000799755">
    <property type="component" value="Unassembled WGS sequence"/>
</dbReference>
<accession>A0ACB6RGT0</accession>
<proteinExistence type="predicted"/>
<name>A0ACB6RGT0_9PLEO</name>
<sequence>MAKPSTTPPPNKSHKSGLSLGATVGIAIGIALLVIFGALFAWILVRRRRRRWGKKRNRMGEVGVVGVVGDSPDVEILRKVEQGKKGVEEGDGSGGGPELRGLGKEKSIGVGVKNEGVAVMELDGEKPVVELDGEKLMVELDGEKPMVELDGEKERAELPVLGAARERPVSELHSEERPHELSTREEQVVEIGESGRGVVAELDGTPMEEPHIENKEIGASKKNPG</sequence>
<reference evidence="1" key="1">
    <citation type="journal article" date="2020" name="Stud. Mycol.">
        <title>101 Dothideomycetes genomes: a test case for predicting lifestyles and emergence of pathogens.</title>
        <authorList>
            <person name="Haridas S."/>
            <person name="Albert R."/>
            <person name="Binder M."/>
            <person name="Bloem J."/>
            <person name="Labutti K."/>
            <person name="Salamov A."/>
            <person name="Andreopoulos B."/>
            <person name="Baker S."/>
            <person name="Barry K."/>
            <person name="Bills G."/>
            <person name="Bluhm B."/>
            <person name="Cannon C."/>
            <person name="Castanera R."/>
            <person name="Culley D."/>
            <person name="Daum C."/>
            <person name="Ezra D."/>
            <person name="Gonzalez J."/>
            <person name="Henrissat B."/>
            <person name="Kuo A."/>
            <person name="Liang C."/>
            <person name="Lipzen A."/>
            <person name="Lutzoni F."/>
            <person name="Magnuson J."/>
            <person name="Mondo S."/>
            <person name="Nolan M."/>
            <person name="Ohm R."/>
            <person name="Pangilinan J."/>
            <person name="Park H.-J."/>
            <person name="Ramirez L."/>
            <person name="Alfaro M."/>
            <person name="Sun H."/>
            <person name="Tritt A."/>
            <person name="Yoshinaga Y."/>
            <person name="Zwiers L.-H."/>
            <person name="Turgeon B."/>
            <person name="Goodwin S."/>
            <person name="Spatafora J."/>
            <person name="Crous P."/>
            <person name="Grigoriev I."/>
        </authorList>
    </citation>
    <scope>NUCLEOTIDE SEQUENCE</scope>
    <source>
        <strain evidence="1">ATCC 200398</strain>
    </source>
</reference>
<dbReference type="EMBL" id="MU003492">
    <property type="protein sequence ID" value="KAF2478337.1"/>
    <property type="molecule type" value="Genomic_DNA"/>
</dbReference>